<gene>
    <name evidence="7" type="ORF">JZ751_015267</name>
</gene>
<evidence type="ECO:0000256" key="2">
    <source>
        <dbReference type="ARBA" id="ARBA00009817"/>
    </source>
</evidence>
<keyword evidence="8" id="KW-1185">Reference proteome</keyword>
<dbReference type="AlphaFoldDB" id="A0A8T2NS65"/>
<dbReference type="PANTHER" id="PTHR11220:SF22">
    <property type="entry name" value="HEME-BINDING PROTEIN 1"/>
    <property type="match status" value="1"/>
</dbReference>
<name>A0A8T2NS65_9TELE</name>
<comment type="subunit">
    <text evidence="3">Monomer.</text>
</comment>
<dbReference type="Gene3D" id="3.20.80.10">
    <property type="entry name" value="Regulatory factor, effector binding domain"/>
    <property type="match status" value="1"/>
</dbReference>
<dbReference type="GO" id="GO:0005737">
    <property type="term" value="C:cytoplasm"/>
    <property type="evidence" value="ECO:0007669"/>
    <property type="project" value="UniProtKB-SubCell"/>
</dbReference>
<protein>
    <recommendedName>
        <fullName evidence="6">Heme-binding protein 1</fullName>
    </recommendedName>
</protein>
<dbReference type="Pfam" id="PF04832">
    <property type="entry name" value="SOUL"/>
    <property type="match status" value="1"/>
</dbReference>
<organism evidence="7 8">
    <name type="scientific">Albula glossodonta</name>
    <name type="common">roundjaw bonefish</name>
    <dbReference type="NCBI Taxonomy" id="121402"/>
    <lineage>
        <taxon>Eukaryota</taxon>
        <taxon>Metazoa</taxon>
        <taxon>Chordata</taxon>
        <taxon>Craniata</taxon>
        <taxon>Vertebrata</taxon>
        <taxon>Euteleostomi</taxon>
        <taxon>Actinopterygii</taxon>
        <taxon>Neopterygii</taxon>
        <taxon>Teleostei</taxon>
        <taxon>Albuliformes</taxon>
        <taxon>Albulidae</taxon>
        <taxon>Albula</taxon>
    </lineage>
</organism>
<comment type="subcellular location">
    <subcellularLocation>
        <location evidence="1">Cytoplasm</location>
    </subcellularLocation>
</comment>
<dbReference type="EMBL" id="JAFBMS010000025">
    <property type="protein sequence ID" value="KAG9343049.1"/>
    <property type="molecule type" value="Genomic_DNA"/>
</dbReference>
<reference evidence="7" key="1">
    <citation type="thesis" date="2021" institute="BYU ScholarsArchive" country="Provo, UT, USA">
        <title>Applications of and Algorithms for Genome Assembly and Genomic Analyses with an Emphasis on Marine Teleosts.</title>
        <authorList>
            <person name="Pickett B.D."/>
        </authorList>
    </citation>
    <scope>NUCLEOTIDE SEQUENCE</scope>
    <source>
        <strain evidence="7">HI-2016</strain>
    </source>
</reference>
<dbReference type="OrthoDB" id="9980274at2759"/>
<dbReference type="SUPFAM" id="SSF55136">
    <property type="entry name" value="Probable bacterial effector-binding domain"/>
    <property type="match status" value="1"/>
</dbReference>
<comment type="caution">
    <text evidence="7">The sequence shown here is derived from an EMBL/GenBank/DDBJ whole genome shotgun (WGS) entry which is preliminary data.</text>
</comment>
<dbReference type="InterPro" id="IPR011256">
    <property type="entry name" value="Reg_factor_effector_dom_sf"/>
</dbReference>
<evidence type="ECO:0000256" key="3">
    <source>
        <dbReference type="ARBA" id="ARBA00011245"/>
    </source>
</evidence>
<dbReference type="PANTHER" id="PTHR11220">
    <property type="entry name" value="HEME-BINDING PROTEIN-RELATED"/>
    <property type="match status" value="1"/>
</dbReference>
<dbReference type="FunFam" id="3.20.80.10:FF:000003">
    <property type="entry name" value="Heme-binding protein 1"/>
    <property type="match status" value="1"/>
</dbReference>
<dbReference type="Proteomes" id="UP000824540">
    <property type="component" value="Unassembled WGS sequence"/>
</dbReference>
<evidence type="ECO:0000256" key="5">
    <source>
        <dbReference type="ARBA" id="ARBA00037673"/>
    </source>
</evidence>
<evidence type="ECO:0000256" key="1">
    <source>
        <dbReference type="ARBA" id="ARBA00004496"/>
    </source>
</evidence>
<evidence type="ECO:0000256" key="6">
    <source>
        <dbReference type="ARBA" id="ARBA00040755"/>
    </source>
</evidence>
<keyword evidence="4" id="KW-0963">Cytoplasm</keyword>
<evidence type="ECO:0000313" key="8">
    <source>
        <dbReference type="Proteomes" id="UP000824540"/>
    </source>
</evidence>
<sequence length="191" mass="21560">MFGMIKNSLFGGNEVTEYKLLSTETKEGINYEVRRYDPAKYASVCSEGRSFDQAASESVKRLLMYTGGSNDQGEGMGMTAPVTITVFTKDDGAMSRRFIVGLRLPSRYQNNPPAPTDSAIKIEDRPGMTVYSLQFGGFAGECEFRLEASRLTRILGETAPYQRKQFFCCSYDPPFKPYGRRNEVWFIQEEP</sequence>
<evidence type="ECO:0000313" key="7">
    <source>
        <dbReference type="EMBL" id="KAG9343049.1"/>
    </source>
</evidence>
<accession>A0A8T2NS65</accession>
<comment type="similarity">
    <text evidence="2">Belongs to the HEBP family.</text>
</comment>
<dbReference type="InterPro" id="IPR006917">
    <property type="entry name" value="SOUL_heme-bd"/>
</dbReference>
<proteinExistence type="inferred from homology"/>
<evidence type="ECO:0000256" key="4">
    <source>
        <dbReference type="ARBA" id="ARBA00022490"/>
    </source>
</evidence>
<dbReference type="GO" id="GO:0020037">
    <property type="term" value="F:heme binding"/>
    <property type="evidence" value="ECO:0007669"/>
    <property type="project" value="TreeGrafter"/>
</dbReference>
<comment type="function">
    <text evidence="5">May bind free porphyrinogens that may be present in the cell and thus facilitate removal of these potentially toxic compound. Binds with a high affinity to one molecule of heme or porphyrins. It binds metalloporphyrins, free porphyrins and N-methylprotoporphyrin with similar affinities.</text>
</comment>